<keyword evidence="8" id="KW-0472">Membrane</keyword>
<evidence type="ECO:0000256" key="4">
    <source>
        <dbReference type="ARBA" id="ARBA00022792"/>
    </source>
</evidence>
<dbReference type="CDD" id="cd15900">
    <property type="entry name" value="EFh_MICU"/>
    <property type="match status" value="1"/>
</dbReference>
<dbReference type="PANTHER" id="PTHR12294">
    <property type="entry name" value="EF HAND DOMAIN FAMILY A1,A2-RELATED"/>
    <property type="match status" value="1"/>
</dbReference>
<dbReference type="GO" id="GO:0036444">
    <property type="term" value="P:calcium import into the mitochondrion"/>
    <property type="evidence" value="ECO:0007669"/>
    <property type="project" value="TreeGrafter"/>
</dbReference>
<reference evidence="10" key="1">
    <citation type="journal article" date="2023" name="G3 (Bethesda)">
        <title>Whole genome assembly and annotation of the endangered Caribbean coral Acropora cervicornis.</title>
        <authorList>
            <person name="Selwyn J.D."/>
            <person name="Vollmer S.V."/>
        </authorList>
    </citation>
    <scope>NUCLEOTIDE SEQUENCE</scope>
    <source>
        <strain evidence="10">K2</strain>
    </source>
</reference>
<accession>A0AAD9QL44</accession>
<feature type="domain" description="EF-hand" evidence="9">
    <location>
        <begin position="314"/>
        <end position="341"/>
    </location>
</feature>
<dbReference type="InterPro" id="IPR011992">
    <property type="entry name" value="EF-hand-dom_pair"/>
</dbReference>
<name>A0AAD9QL44_ACRCE</name>
<sequence>MFSSLARKTSLFRITLVGVGGVTGCYLLWKSADHVRNSAVYNVHAKSSNQGQTRRKTRFDQFATIEVDGQHLMTPADFLESIMYRSSQGWSRKKQLSHTVISQMVKSTPPISKGSRNFFRTLQENGIITFSEYLFLLTILTKSQRGLEIAFKMLDKDGNGRLCKEEFFVLEDMVNKKSSAKSMAILEGETKWDDCVNKTTLKMHFFGSRGTEYSRGMPTIPEDSFARLLLRYTSLEEVEVDKYLDRLNSRLRQRKGITLQQFLNFGMFLNNLEDFALAMRIYSIAGQAVTQEEFQRAVHISTGQKLHPYVVHTVFQLFDKDGDGKLSYSEFIDLMKDRVQRGFQTSSSEKQGWQGFKKCVQKEMSL</sequence>
<evidence type="ECO:0000256" key="3">
    <source>
        <dbReference type="ARBA" id="ARBA00022737"/>
    </source>
</evidence>
<keyword evidence="5" id="KW-0106">Calcium</keyword>
<dbReference type="InterPro" id="IPR039800">
    <property type="entry name" value="MICU1/2/3"/>
</dbReference>
<dbReference type="GO" id="GO:0005758">
    <property type="term" value="C:mitochondrial intermembrane space"/>
    <property type="evidence" value="ECO:0007669"/>
    <property type="project" value="UniProtKB-SubCell"/>
</dbReference>
<dbReference type="InterPro" id="IPR018247">
    <property type="entry name" value="EF_Hand_1_Ca_BS"/>
</dbReference>
<keyword evidence="7" id="KW-0496">Mitochondrion</keyword>
<evidence type="ECO:0000256" key="5">
    <source>
        <dbReference type="ARBA" id="ARBA00022837"/>
    </source>
</evidence>
<evidence type="ECO:0000256" key="1">
    <source>
        <dbReference type="ARBA" id="ARBA00004273"/>
    </source>
</evidence>
<evidence type="ECO:0000256" key="2">
    <source>
        <dbReference type="ARBA" id="ARBA00004569"/>
    </source>
</evidence>
<organism evidence="10 11">
    <name type="scientific">Acropora cervicornis</name>
    <name type="common">Staghorn coral</name>
    <dbReference type="NCBI Taxonomy" id="6130"/>
    <lineage>
        <taxon>Eukaryota</taxon>
        <taxon>Metazoa</taxon>
        <taxon>Cnidaria</taxon>
        <taxon>Anthozoa</taxon>
        <taxon>Hexacorallia</taxon>
        <taxon>Scleractinia</taxon>
        <taxon>Astrocoeniina</taxon>
        <taxon>Acroporidae</taxon>
        <taxon>Acropora</taxon>
    </lineage>
</organism>
<proteinExistence type="predicted"/>
<evidence type="ECO:0000313" key="11">
    <source>
        <dbReference type="Proteomes" id="UP001249851"/>
    </source>
</evidence>
<dbReference type="Pfam" id="PF13202">
    <property type="entry name" value="EF-hand_5"/>
    <property type="match status" value="1"/>
</dbReference>
<keyword evidence="3" id="KW-0677">Repeat</keyword>
<keyword evidence="11" id="KW-1185">Reference proteome</keyword>
<feature type="domain" description="EF-hand" evidence="9">
    <location>
        <begin position="142"/>
        <end position="177"/>
    </location>
</feature>
<reference evidence="10" key="2">
    <citation type="journal article" date="2023" name="Science">
        <title>Genomic signatures of disease resistance in endangered staghorn corals.</title>
        <authorList>
            <person name="Vollmer S.V."/>
            <person name="Selwyn J.D."/>
            <person name="Despard B.A."/>
            <person name="Roesel C.L."/>
        </authorList>
    </citation>
    <scope>NUCLEOTIDE SEQUENCE</scope>
    <source>
        <strain evidence="10">K2</strain>
    </source>
</reference>
<dbReference type="PROSITE" id="PS00018">
    <property type="entry name" value="EF_HAND_1"/>
    <property type="match status" value="2"/>
</dbReference>
<dbReference type="AlphaFoldDB" id="A0AAD9QL44"/>
<comment type="subcellular location">
    <subcellularLocation>
        <location evidence="1">Mitochondrion inner membrane</location>
    </subcellularLocation>
    <subcellularLocation>
        <location evidence="2">Mitochondrion intermembrane space</location>
    </subcellularLocation>
</comment>
<evidence type="ECO:0000256" key="6">
    <source>
        <dbReference type="ARBA" id="ARBA00022946"/>
    </source>
</evidence>
<dbReference type="GO" id="GO:0051560">
    <property type="term" value="P:mitochondrial calcium ion homeostasis"/>
    <property type="evidence" value="ECO:0007669"/>
    <property type="project" value="TreeGrafter"/>
</dbReference>
<dbReference type="SUPFAM" id="SSF47473">
    <property type="entry name" value="EF-hand"/>
    <property type="match status" value="1"/>
</dbReference>
<keyword evidence="4" id="KW-0999">Mitochondrion inner membrane</keyword>
<evidence type="ECO:0000259" key="9">
    <source>
        <dbReference type="PROSITE" id="PS50222"/>
    </source>
</evidence>
<protein>
    <submittedName>
        <fullName evidence="10">Calcium uptake protein 3</fullName>
    </submittedName>
</protein>
<dbReference type="Pfam" id="PF13499">
    <property type="entry name" value="EF-hand_7"/>
    <property type="match status" value="1"/>
</dbReference>
<dbReference type="PROSITE" id="PS51257">
    <property type="entry name" value="PROKAR_LIPOPROTEIN"/>
    <property type="match status" value="1"/>
</dbReference>
<dbReference type="Proteomes" id="UP001249851">
    <property type="component" value="Unassembled WGS sequence"/>
</dbReference>
<evidence type="ECO:0000256" key="8">
    <source>
        <dbReference type="ARBA" id="ARBA00023136"/>
    </source>
</evidence>
<gene>
    <name evidence="10" type="ORF">P5673_013608</name>
</gene>
<dbReference type="InterPro" id="IPR002048">
    <property type="entry name" value="EF_hand_dom"/>
</dbReference>
<dbReference type="GO" id="GO:1990246">
    <property type="term" value="C:uniplex complex"/>
    <property type="evidence" value="ECO:0007669"/>
    <property type="project" value="TreeGrafter"/>
</dbReference>
<dbReference type="Gene3D" id="1.10.238.10">
    <property type="entry name" value="EF-hand"/>
    <property type="match status" value="2"/>
</dbReference>
<dbReference type="PANTHER" id="PTHR12294:SF13">
    <property type="entry name" value="MITOCHONDRIAL CALCIUM UPTAKE 3, ISOFORM D"/>
    <property type="match status" value="1"/>
</dbReference>
<dbReference type="SMART" id="SM00054">
    <property type="entry name" value="EFh"/>
    <property type="match status" value="2"/>
</dbReference>
<dbReference type="EMBL" id="JARQWQ010000026">
    <property type="protein sequence ID" value="KAK2563247.1"/>
    <property type="molecule type" value="Genomic_DNA"/>
</dbReference>
<comment type="caution">
    <text evidence="10">The sequence shown here is derived from an EMBL/GenBank/DDBJ whole genome shotgun (WGS) entry which is preliminary data.</text>
</comment>
<evidence type="ECO:0000313" key="10">
    <source>
        <dbReference type="EMBL" id="KAK2563247.1"/>
    </source>
</evidence>
<dbReference type="GO" id="GO:0005509">
    <property type="term" value="F:calcium ion binding"/>
    <property type="evidence" value="ECO:0007669"/>
    <property type="project" value="InterPro"/>
</dbReference>
<evidence type="ECO:0000256" key="7">
    <source>
        <dbReference type="ARBA" id="ARBA00023128"/>
    </source>
</evidence>
<keyword evidence="6" id="KW-0809">Transit peptide</keyword>
<dbReference type="PROSITE" id="PS50222">
    <property type="entry name" value="EF_HAND_2"/>
    <property type="match status" value="2"/>
</dbReference>